<evidence type="ECO:0000256" key="3">
    <source>
        <dbReference type="RuleBase" id="RU003476"/>
    </source>
</evidence>
<dbReference type="PANTHER" id="PTHR21340:SF0">
    <property type="entry name" value="BIS(5'-NUCLEOSYL)-TETRAPHOSPHATASE [ASYMMETRICAL]"/>
    <property type="match status" value="1"/>
</dbReference>
<dbReference type="Proteomes" id="UP001596011">
    <property type="component" value="Unassembled WGS sequence"/>
</dbReference>
<dbReference type="CDD" id="cd18876">
    <property type="entry name" value="NUDIX_Hydrolase"/>
    <property type="match status" value="1"/>
</dbReference>
<dbReference type="Pfam" id="PF00293">
    <property type="entry name" value="NUDIX"/>
    <property type="match status" value="1"/>
</dbReference>
<dbReference type="PROSITE" id="PS51462">
    <property type="entry name" value="NUDIX"/>
    <property type="match status" value="1"/>
</dbReference>
<comment type="similarity">
    <text evidence="1 3">Belongs to the Nudix hydrolase family.</text>
</comment>
<reference evidence="6" key="1">
    <citation type="journal article" date="2019" name="Int. J. Syst. Evol. Microbiol.">
        <title>The Global Catalogue of Microorganisms (GCM) 10K type strain sequencing project: providing services to taxonomists for standard genome sequencing and annotation.</title>
        <authorList>
            <consortium name="The Broad Institute Genomics Platform"/>
            <consortium name="The Broad Institute Genome Sequencing Center for Infectious Disease"/>
            <person name="Wu L."/>
            <person name="Ma J."/>
        </authorList>
    </citation>
    <scope>NUCLEOTIDE SEQUENCE [LARGE SCALE GENOMIC DNA]</scope>
    <source>
        <strain evidence="6">CCUG 42722</strain>
    </source>
</reference>
<dbReference type="InterPro" id="IPR020084">
    <property type="entry name" value="NUDIX_hydrolase_CS"/>
</dbReference>
<dbReference type="RefSeq" id="WP_377132147.1">
    <property type="nucleotide sequence ID" value="NZ_JBHSFI010000001.1"/>
</dbReference>
<evidence type="ECO:0000313" key="5">
    <source>
        <dbReference type="EMBL" id="MFC4627164.1"/>
    </source>
</evidence>
<name>A0ABV9H9W9_9MICO</name>
<evidence type="ECO:0000313" key="6">
    <source>
        <dbReference type="Proteomes" id="UP001596011"/>
    </source>
</evidence>
<accession>A0ABV9H9W9</accession>
<protein>
    <submittedName>
        <fullName evidence="5">NUDIX domain-containing protein</fullName>
    </submittedName>
</protein>
<dbReference type="EMBL" id="JBHSFI010000001">
    <property type="protein sequence ID" value="MFC4627164.1"/>
    <property type="molecule type" value="Genomic_DNA"/>
</dbReference>
<dbReference type="InterPro" id="IPR000086">
    <property type="entry name" value="NUDIX_hydrolase_dom"/>
</dbReference>
<evidence type="ECO:0000256" key="2">
    <source>
        <dbReference type="ARBA" id="ARBA00022801"/>
    </source>
</evidence>
<dbReference type="InterPro" id="IPR020476">
    <property type="entry name" value="Nudix_hydrolase"/>
</dbReference>
<evidence type="ECO:0000256" key="1">
    <source>
        <dbReference type="ARBA" id="ARBA00005582"/>
    </source>
</evidence>
<sequence length="183" mass="20493">MNDHACDEYLDTLPRKRVAAGVLLRDKNDRIVLIEPTYKDTWEVPGGVVEAGESPWVAAERELKEELGLVRRNMPVLVVDYVPVASDGMPEGLLWIFDGGLLDETECEQLRGFDEEVKSACLLTIDEAAKRTKESLARRLKVALQAAQEHQENVYCDQGRRRFPIEPRADQVEHKAGAAVAVP</sequence>
<evidence type="ECO:0000259" key="4">
    <source>
        <dbReference type="PROSITE" id="PS51462"/>
    </source>
</evidence>
<organism evidence="5 6">
    <name type="scientific">Promicromonospora alba</name>
    <dbReference type="NCBI Taxonomy" id="1616110"/>
    <lineage>
        <taxon>Bacteria</taxon>
        <taxon>Bacillati</taxon>
        <taxon>Actinomycetota</taxon>
        <taxon>Actinomycetes</taxon>
        <taxon>Micrococcales</taxon>
        <taxon>Promicromonosporaceae</taxon>
        <taxon>Promicromonospora</taxon>
    </lineage>
</organism>
<dbReference type="PROSITE" id="PS00893">
    <property type="entry name" value="NUDIX_BOX"/>
    <property type="match status" value="1"/>
</dbReference>
<dbReference type="PRINTS" id="PR00502">
    <property type="entry name" value="NUDIXFAMILY"/>
</dbReference>
<comment type="caution">
    <text evidence="5">The sequence shown here is derived from an EMBL/GenBank/DDBJ whole genome shotgun (WGS) entry which is preliminary data.</text>
</comment>
<keyword evidence="2 3" id="KW-0378">Hydrolase</keyword>
<dbReference type="PANTHER" id="PTHR21340">
    <property type="entry name" value="DIADENOSINE 5,5-P1,P4-TETRAPHOSPHATE PYROPHOSPHOHYDROLASE MUTT"/>
    <property type="match status" value="1"/>
</dbReference>
<proteinExistence type="inferred from homology"/>
<dbReference type="SUPFAM" id="SSF55811">
    <property type="entry name" value="Nudix"/>
    <property type="match status" value="1"/>
</dbReference>
<feature type="domain" description="Nudix hydrolase" evidence="4">
    <location>
        <begin position="14"/>
        <end position="148"/>
    </location>
</feature>
<dbReference type="InterPro" id="IPR051325">
    <property type="entry name" value="Nudix_hydrolase_domain"/>
</dbReference>
<dbReference type="Gene3D" id="3.90.79.10">
    <property type="entry name" value="Nucleoside Triphosphate Pyrophosphohydrolase"/>
    <property type="match status" value="1"/>
</dbReference>
<gene>
    <name evidence="5" type="ORF">ACFO6V_02890</name>
</gene>
<keyword evidence="6" id="KW-1185">Reference proteome</keyword>
<dbReference type="InterPro" id="IPR015797">
    <property type="entry name" value="NUDIX_hydrolase-like_dom_sf"/>
</dbReference>